<dbReference type="InterPro" id="IPR018717">
    <property type="entry name" value="DUF2241"/>
</dbReference>
<dbReference type="Gene3D" id="3.30.2130.10">
    <property type="entry name" value="VC0802-like"/>
    <property type="match status" value="1"/>
</dbReference>
<dbReference type="SUPFAM" id="SSF55021">
    <property type="entry name" value="ACT-like"/>
    <property type="match status" value="2"/>
</dbReference>
<gene>
    <name evidence="3" type="ORF">MXMO3_02911</name>
</gene>
<evidence type="ECO:0000313" key="4">
    <source>
        <dbReference type="Proteomes" id="UP000258927"/>
    </source>
</evidence>
<sequence>MSEKQSLGELDLNRLLANMTPQLDEQIWVFLSLKSPDRDLDQKALMRFEEDEGTTYIVKEEDSTDHDVSFRCQRITLQVHSSLEAVGFLDAISTALTLNGISSNVVSAFYHDHLFVPVEKTAQTLSVLNALSQGDGSTTS</sequence>
<organism evidence="3 4">
    <name type="scientific">Maritalea myrionectae</name>
    <dbReference type="NCBI Taxonomy" id="454601"/>
    <lineage>
        <taxon>Bacteria</taxon>
        <taxon>Pseudomonadati</taxon>
        <taxon>Pseudomonadota</taxon>
        <taxon>Alphaproteobacteria</taxon>
        <taxon>Hyphomicrobiales</taxon>
        <taxon>Devosiaceae</taxon>
        <taxon>Maritalea</taxon>
    </lineage>
</organism>
<dbReference type="InterPro" id="IPR027795">
    <property type="entry name" value="CASTOR_ACT_dom"/>
</dbReference>
<evidence type="ECO:0000313" key="3">
    <source>
        <dbReference type="EMBL" id="AVX05419.1"/>
    </source>
</evidence>
<dbReference type="Pfam" id="PF10000">
    <property type="entry name" value="ACT_3"/>
    <property type="match status" value="1"/>
</dbReference>
<dbReference type="RefSeq" id="WP_117396318.1">
    <property type="nucleotide sequence ID" value="NZ_CP021330.1"/>
</dbReference>
<reference evidence="3 4" key="1">
    <citation type="submission" date="2017-05" db="EMBL/GenBank/DDBJ databases">
        <title>Genome Analysis of Maritalea myrionectae HL2708#5.</title>
        <authorList>
            <consortium name="Cotde Inc.-PKNU"/>
            <person name="Jang D."/>
            <person name="Oh H.-M."/>
        </authorList>
    </citation>
    <scope>NUCLEOTIDE SEQUENCE [LARGE SCALE GENOMIC DNA]</scope>
    <source>
        <strain evidence="3 4">HL2708#5</strain>
    </source>
</reference>
<dbReference type="InterPro" id="IPR045865">
    <property type="entry name" value="ACT-like_dom_sf"/>
</dbReference>
<feature type="domain" description="DUF2241" evidence="1">
    <location>
        <begin position="8"/>
        <end position="69"/>
    </location>
</feature>
<dbReference type="KEGG" id="mmyr:MXMO3_02911"/>
<dbReference type="Proteomes" id="UP000258927">
    <property type="component" value="Chromosome"/>
</dbReference>
<evidence type="ECO:0000259" key="2">
    <source>
        <dbReference type="Pfam" id="PF13840"/>
    </source>
</evidence>
<protein>
    <submittedName>
        <fullName evidence="3">Uncharacterized protein</fullName>
    </submittedName>
</protein>
<accession>A0A2R4MHQ0</accession>
<evidence type="ECO:0000259" key="1">
    <source>
        <dbReference type="Pfam" id="PF10000"/>
    </source>
</evidence>
<proteinExistence type="predicted"/>
<name>A0A2R4MHQ0_9HYPH</name>
<dbReference type="PANTHER" id="PTHR39199">
    <property type="entry name" value="BLR5128 PROTEIN"/>
    <property type="match status" value="1"/>
</dbReference>
<keyword evidence="4" id="KW-1185">Reference proteome</keyword>
<dbReference type="EMBL" id="CP021330">
    <property type="protein sequence ID" value="AVX05419.1"/>
    <property type="molecule type" value="Genomic_DNA"/>
</dbReference>
<feature type="domain" description="CASTOR ACT" evidence="2">
    <location>
        <begin position="75"/>
        <end position="129"/>
    </location>
</feature>
<dbReference type="AlphaFoldDB" id="A0A2R4MHQ0"/>
<dbReference type="PANTHER" id="PTHR39199:SF1">
    <property type="entry name" value="BLR5128 PROTEIN"/>
    <property type="match status" value="1"/>
</dbReference>
<dbReference type="Pfam" id="PF13840">
    <property type="entry name" value="ACT_7"/>
    <property type="match status" value="1"/>
</dbReference>